<dbReference type="EMBL" id="JACDXW010000004">
    <property type="protein sequence ID" value="MCB5363810.1"/>
    <property type="molecule type" value="Genomic_DNA"/>
</dbReference>
<keyword evidence="4" id="KW-1185">Reference proteome</keyword>
<reference evidence="3 4" key="1">
    <citation type="submission" date="2020-07" db="EMBL/GenBank/DDBJ databases">
        <title>Pusillimonas sp. nov., isolated from poultry manure in Taiwan.</title>
        <authorList>
            <person name="Lin S.-Y."/>
            <person name="Tang Y.-S."/>
            <person name="Young C.-C."/>
        </authorList>
    </citation>
    <scope>NUCLEOTIDE SEQUENCE [LARGE SCALE GENOMIC DNA]</scope>
    <source>
        <strain evidence="3 4">CC-YST705</strain>
    </source>
</reference>
<accession>A0ABS8CCQ2</accession>
<sequence length="334" mass="36753">MTVIAFAPSRLQCSLKLAAGLALAVLACATSLKTASAEEVTLRAVSSFDMNTFFSRHFEQFVEKVNKEGKGLVQINYLGGPQNIPPFEVGNAVSNGVVDMANISGAFYTSLVPEALAMSFTNMSAEELRANGATDYINTILAPKNLVYQARLSDHLPYHLYTNKGFTGDLTGQKIRITPIYRDFFMALGATVVQTSPGEVYTALERGVVDGYGWPIAGILDLGWQEKTKYRVDPGFYNSEHGILMNLKKWNSLTPEQREFLNKQFAWAEAQNATYIQETAEEAAGQAQAGIQTIKLEGEAATKFTQAANEAAWKRIKEMSPQHGDKLRELFSKP</sequence>
<dbReference type="PANTHER" id="PTHR33376:SF5">
    <property type="entry name" value="EXTRACYTOPLASMIC SOLUTE RECEPTOR PROTEIN"/>
    <property type="match status" value="1"/>
</dbReference>
<organism evidence="3 4">
    <name type="scientific">Mesopusillimonas faecipullorum</name>
    <dbReference type="NCBI Taxonomy" id="2755040"/>
    <lineage>
        <taxon>Bacteria</taxon>
        <taxon>Pseudomonadati</taxon>
        <taxon>Pseudomonadota</taxon>
        <taxon>Betaproteobacteria</taxon>
        <taxon>Burkholderiales</taxon>
        <taxon>Alcaligenaceae</taxon>
        <taxon>Mesopusillimonas</taxon>
    </lineage>
</organism>
<comment type="caution">
    <text evidence="3">The sequence shown here is derived from an EMBL/GenBank/DDBJ whole genome shotgun (WGS) entry which is preliminary data.</text>
</comment>
<dbReference type="NCBIfam" id="NF037995">
    <property type="entry name" value="TRAP_S1"/>
    <property type="match status" value="1"/>
</dbReference>
<evidence type="ECO:0000256" key="1">
    <source>
        <dbReference type="ARBA" id="ARBA00022729"/>
    </source>
</evidence>
<evidence type="ECO:0000313" key="3">
    <source>
        <dbReference type="EMBL" id="MCB5363810.1"/>
    </source>
</evidence>
<dbReference type="InterPro" id="IPR038404">
    <property type="entry name" value="TRAP_DctP_sf"/>
</dbReference>
<dbReference type="PANTHER" id="PTHR33376">
    <property type="match status" value="1"/>
</dbReference>
<feature type="chain" id="PRO_5047173949" evidence="2">
    <location>
        <begin position="38"/>
        <end position="334"/>
    </location>
</feature>
<dbReference type="Pfam" id="PF03480">
    <property type="entry name" value="DctP"/>
    <property type="match status" value="1"/>
</dbReference>
<name>A0ABS8CCQ2_9BURK</name>
<dbReference type="RefSeq" id="WP_226954180.1">
    <property type="nucleotide sequence ID" value="NZ_JACDXW010000004.1"/>
</dbReference>
<gene>
    <name evidence="3" type="primary">dctP</name>
    <name evidence="3" type="ORF">H0484_08620</name>
</gene>
<dbReference type="Proteomes" id="UP000776983">
    <property type="component" value="Unassembled WGS sequence"/>
</dbReference>
<dbReference type="InterPro" id="IPR018389">
    <property type="entry name" value="DctP_fam"/>
</dbReference>
<dbReference type="Gene3D" id="3.40.190.170">
    <property type="entry name" value="Bacterial extracellular solute-binding protein, family 7"/>
    <property type="match status" value="1"/>
</dbReference>
<protein>
    <submittedName>
        <fullName evidence="3">TRAP transporter substrate-binding protein DctP</fullName>
    </submittedName>
</protein>
<evidence type="ECO:0000313" key="4">
    <source>
        <dbReference type="Proteomes" id="UP000776983"/>
    </source>
</evidence>
<feature type="signal peptide" evidence="2">
    <location>
        <begin position="1"/>
        <end position="37"/>
    </location>
</feature>
<proteinExistence type="predicted"/>
<evidence type="ECO:0000256" key="2">
    <source>
        <dbReference type="SAM" id="SignalP"/>
    </source>
</evidence>
<keyword evidence="1 2" id="KW-0732">Signal</keyword>